<name>A0A9Q3JRI3_9BASI</name>
<keyword evidence="3" id="KW-1185">Reference proteome</keyword>
<dbReference type="Proteomes" id="UP000765509">
    <property type="component" value="Unassembled WGS sequence"/>
</dbReference>
<feature type="transmembrane region" description="Helical" evidence="1">
    <location>
        <begin position="128"/>
        <end position="145"/>
    </location>
</feature>
<dbReference type="EMBL" id="AVOT02079725">
    <property type="protein sequence ID" value="MBW0566804.1"/>
    <property type="molecule type" value="Genomic_DNA"/>
</dbReference>
<protein>
    <submittedName>
        <fullName evidence="2">Uncharacterized protein</fullName>
    </submittedName>
</protein>
<dbReference type="AlphaFoldDB" id="A0A9Q3JRI3"/>
<accession>A0A9Q3JRI3</accession>
<organism evidence="2 3">
    <name type="scientific">Austropuccinia psidii MF-1</name>
    <dbReference type="NCBI Taxonomy" id="1389203"/>
    <lineage>
        <taxon>Eukaryota</taxon>
        <taxon>Fungi</taxon>
        <taxon>Dikarya</taxon>
        <taxon>Basidiomycota</taxon>
        <taxon>Pucciniomycotina</taxon>
        <taxon>Pucciniomycetes</taxon>
        <taxon>Pucciniales</taxon>
        <taxon>Sphaerophragmiaceae</taxon>
        <taxon>Austropuccinia</taxon>
    </lineage>
</organism>
<dbReference type="OrthoDB" id="2505488at2759"/>
<evidence type="ECO:0000256" key="1">
    <source>
        <dbReference type="SAM" id="Phobius"/>
    </source>
</evidence>
<comment type="caution">
    <text evidence="2">The sequence shown here is derived from an EMBL/GenBank/DDBJ whole genome shotgun (WGS) entry which is preliminary data.</text>
</comment>
<keyword evidence="1" id="KW-0472">Membrane</keyword>
<keyword evidence="1" id="KW-1133">Transmembrane helix</keyword>
<keyword evidence="1" id="KW-0812">Transmembrane</keyword>
<sequence>MLKEFNTCFSFLSDIVTQSANPNMLPLVPLGEILTLRNTPPGEKKIGKAIVHISNFSIKYVVASLAGLGIHQWAPDLNEASDTLYKEACRISSIQKFCQIAISGAYHHEKQSIPARRGSSSNLGPTQLPVFFILCSNLILLFGYLPSQTFKAQK</sequence>
<evidence type="ECO:0000313" key="2">
    <source>
        <dbReference type="EMBL" id="MBW0566804.1"/>
    </source>
</evidence>
<reference evidence="2" key="1">
    <citation type="submission" date="2021-03" db="EMBL/GenBank/DDBJ databases">
        <title>Draft genome sequence of rust myrtle Austropuccinia psidii MF-1, a brazilian biotype.</title>
        <authorList>
            <person name="Quecine M.C."/>
            <person name="Pachon D.M.R."/>
            <person name="Bonatelli M.L."/>
            <person name="Correr F.H."/>
            <person name="Franceschini L.M."/>
            <person name="Leite T.F."/>
            <person name="Margarido G.R.A."/>
            <person name="Almeida C.A."/>
            <person name="Ferrarezi J.A."/>
            <person name="Labate C.A."/>
        </authorList>
    </citation>
    <scope>NUCLEOTIDE SEQUENCE</scope>
    <source>
        <strain evidence="2">MF-1</strain>
    </source>
</reference>
<gene>
    <name evidence="2" type="ORF">O181_106519</name>
</gene>
<evidence type="ECO:0000313" key="3">
    <source>
        <dbReference type="Proteomes" id="UP000765509"/>
    </source>
</evidence>
<proteinExistence type="predicted"/>